<keyword evidence="2" id="KW-1003">Cell membrane</keyword>
<dbReference type="EMBL" id="NHOQ01001748">
    <property type="protein sequence ID" value="PWA22396.1"/>
    <property type="molecule type" value="Genomic_DNA"/>
</dbReference>
<keyword evidence="6" id="KW-1015">Disulfide bond</keyword>
<keyword evidence="13" id="KW-1185">Reference proteome</keyword>
<dbReference type="GO" id="GO:0035036">
    <property type="term" value="P:sperm-egg recognition"/>
    <property type="evidence" value="ECO:0007669"/>
    <property type="project" value="TreeGrafter"/>
</dbReference>
<organism evidence="12 13">
    <name type="scientific">Gambusia affinis</name>
    <name type="common">Western mosquitofish</name>
    <name type="synonym">Heterandria affinis</name>
    <dbReference type="NCBI Taxonomy" id="33528"/>
    <lineage>
        <taxon>Eukaryota</taxon>
        <taxon>Metazoa</taxon>
        <taxon>Chordata</taxon>
        <taxon>Craniata</taxon>
        <taxon>Vertebrata</taxon>
        <taxon>Euteleostomi</taxon>
        <taxon>Actinopterygii</taxon>
        <taxon>Neopterygii</taxon>
        <taxon>Teleostei</taxon>
        <taxon>Neoteleostei</taxon>
        <taxon>Acanthomorphata</taxon>
        <taxon>Ovalentaria</taxon>
        <taxon>Atherinomorphae</taxon>
        <taxon>Cyprinodontiformes</taxon>
        <taxon>Poeciliidae</taxon>
        <taxon>Poeciliinae</taxon>
        <taxon>Gambusia</taxon>
    </lineage>
</organism>
<keyword evidence="10" id="KW-0812">Transmembrane</keyword>
<dbReference type="Proteomes" id="UP000250572">
    <property type="component" value="Unassembled WGS sequence"/>
</dbReference>
<dbReference type="InterPro" id="IPR016054">
    <property type="entry name" value="LY6_UPA_recep-like"/>
</dbReference>
<evidence type="ECO:0000256" key="5">
    <source>
        <dbReference type="ARBA" id="ARBA00023136"/>
    </source>
</evidence>
<feature type="transmembrane region" description="Helical" evidence="10">
    <location>
        <begin position="21"/>
        <end position="45"/>
    </location>
</feature>
<evidence type="ECO:0000256" key="9">
    <source>
        <dbReference type="ARBA" id="ARBA00029446"/>
    </source>
</evidence>
<dbReference type="Gene3D" id="2.10.60.10">
    <property type="entry name" value="CD59"/>
    <property type="match status" value="1"/>
</dbReference>
<keyword evidence="3" id="KW-0336">GPI-anchor</keyword>
<keyword evidence="10" id="KW-1133">Transmembrane helix</keyword>
<evidence type="ECO:0000256" key="8">
    <source>
        <dbReference type="ARBA" id="ARBA00023288"/>
    </source>
</evidence>
<keyword evidence="5 10" id="KW-0472">Membrane</keyword>
<dbReference type="CDD" id="cd23597">
    <property type="entry name" value="TFP_LU_ECD_Bncr"/>
    <property type="match status" value="2"/>
</dbReference>
<protein>
    <recommendedName>
        <fullName evidence="11">UPAR/Ly6 domain-containing protein</fullName>
    </recommendedName>
</protein>
<sequence length="302" mass="33779">MAYTYRKMGYQRKSRVDVHVSAWHLTSTLLLFALIFPAFTVGNLLCNFCPLMPKNVPCSVLTTECPPNHRCASSWGWDGLRHVLSSQGCLDIKLCNSQEVVRYRGQQYDLTHSCCCGTKCNPTPRVNASLIVSLWFKTRRAGEKRHNVLQLLPVAILCFLLLLPSLRCGNMLCYYSPILKTEEAMTFELIVTECPPRELCFKALGRYGNVTALSARGCFPVKSCGKQSDIRLRGTIYAMTFSCCDWPYCNSEVKISSSSPSFIVVPPLWSLCVLLLAYWFGSFGGGSVELGGYSPISWSVQQ</sequence>
<dbReference type="AlphaFoldDB" id="A0A315VH69"/>
<evidence type="ECO:0000256" key="10">
    <source>
        <dbReference type="SAM" id="Phobius"/>
    </source>
</evidence>
<dbReference type="GO" id="GO:0098552">
    <property type="term" value="C:side of membrane"/>
    <property type="evidence" value="ECO:0007669"/>
    <property type="project" value="UniProtKB-KW"/>
</dbReference>
<reference evidence="12 13" key="1">
    <citation type="journal article" date="2018" name="G3 (Bethesda)">
        <title>A High-Quality Reference Genome for the Invasive Mosquitofish Gambusia affinis Using a Chicago Library.</title>
        <authorList>
            <person name="Hoffberg S.L."/>
            <person name="Troendle N.J."/>
            <person name="Glenn T.C."/>
            <person name="Mahmud O."/>
            <person name="Louha S."/>
            <person name="Chalopin D."/>
            <person name="Bennetzen J.L."/>
            <person name="Mauricio R."/>
        </authorList>
    </citation>
    <scope>NUCLEOTIDE SEQUENCE [LARGE SCALE GENOMIC DNA]</scope>
    <source>
        <strain evidence="12">NE01/NJP1002.9</strain>
        <tissue evidence="12">Muscle</tissue>
    </source>
</reference>
<dbReference type="PANTHER" id="PTHR47613:SF1">
    <property type="entry name" value="SPERM ACROSOME MEMBRANE-ASSOCIATED PROTEIN 4"/>
    <property type="match status" value="1"/>
</dbReference>
<evidence type="ECO:0000256" key="2">
    <source>
        <dbReference type="ARBA" id="ARBA00022475"/>
    </source>
</evidence>
<dbReference type="PANTHER" id="PTHR47613">
    <property type="entry name" value="SPERM ACROSOME MEMBRANE-ASSOCIATED PROTEIN 4"/>
    <property type="match status" value="1"/>
</dbReference>
<name>A0A315VH69_GAMAF</name>
<feature type="domain" description="UPAR/Ly6" evidence="11">
    <location>
        <begin position="43"/>
        <end position="122"/>
    </location>
</feature>
<dbReference type="InterPro" id="IPR045860">
    <property type="entry name" value="Snake_toxin-like_sf"/>
</dbReference>
<feature type="domain" description="UPAR/Ly6" evidence="11">
    <location>
        <begin position="192"/>
        <end position="251"/>
    </location>
</feature>
<keyword evidence="8" id="KW-0449">Lipoprotein</keyword>
<evidence type="ECO:0000256" key="4">
    <source>
        <dbReference type="ARBA" id="ARBA00022729"/>
    </source>
</evidence>
<dbReference type="Pfam" id="PF00021">
    <property type="entry name" value="UPAR_LY6"/>
    <property type="match status" value="2"/>
</dbReference>
<evidence type="ECO:0000313" key="13">
    <source>
        <dbReference type="Proteomes" id="UP000250572"/>
    </source>
</evidence>
<evidence type="ECO:0000256" key="3">
    <source>
        <dbReference type="ARBA" id="ARBA00022622"/>
    </source>
</evidence>
<dbReference type="SUPFAM" id="SSF57302">
    <property type="entry name" value="Snake toxin-like"/>
    <property type="match status" value="1"/>
</dbReference>
<comment type="similarity">
    <text evidence="9">Belongs to the SPACA4/bouncer family.</text>
</comment>
<evidence type="ECO:0000256" key="7">
    <source>
        <dbReference type="ARBA" id="ARBA00023180"/>
    </source>
</evidence>
<evidence type="ECO:0000256" key="1">
    <source>
        <dbReference type="ARBA" id="ARBA00004609"/>
    </source>
</evidence>
<comment type="caution">
    <text evidence="12">The sequence shown here is derived from an EMBL/GenBank/DDBJ whole genome shotgun (WGS) entry which is preliminary data.</text>
</comment>
<keyword evidence="4" id="KW-0732">Signal</keyword>
<evidence type="ECO:0000313" key="12">
    <source>
        <dbReference type="EMBL" id="PWA22396.1"/>
    </source>
</evidence>
<comment type="subcellular location">
    <subcellularLocation>
        <location evidence="1">Cell membrane</location>
        <topology evidence="1">Lipid-anchor</topology>
        <topology evidence="1">GPI-anchor</topology>
    </subcellularLocation>
</comment>
<gene>
    <name evidence="12" type="ORF">CCH79_00016957</name>
</gene>
<proteinExistence type="inferred from homology"/>
<evidence type="ECO:0000259" key="11">
    <source>
        <dbReference type="Pfam" id="PF00021"/>
    </source>
</evidence>
<dbReference type="GO" id="GO:0005886">
    <property type="term" value="C:plasma membrane"/>
    <property type="evidence" value="ECO:0007669"/>
    <property type="project" value="UniProtKB-SubCell"/>
</dbReference>
<dbReference type="InterPro" id="IPR046354">
    <property type="entry name" value="SPACA4/Bouncer"/>
</dbReference>
<evidence type="ECO:0000256" key="6">
    <source>
        <dbReference type="ARBA" id="ARBA00023157"/>
    </source>
</evidence>
<keyword evidence="7" id="KW-0325">Glycoprotein</keyword>
<accession>A0A315VH69</accession>